<comment type="caution">
    <text evidence="5">The sequence shown here is derived from an EMBL/GenBank/DDBJ whole genome shotgun (WGS) entry which is preliminary data.</text>
</comment>
<dbReference type="SUPFAM" id="SSF69179">
    <property type="entry name" value="Integrin domains"/>
    <property type="match status" value="1"/>
</dbReference>
<dbReference type="GO" id="GO:0007157">
    <property type="term" value="P:heterophilic cell-cell adhesion via plasma membrane cell adhesion molecules"/>
    <property type="evidence" value="ECO:0007669"/>
    <property type="project" value="UniProtKB-ARBA"/>
</dbReference>
<evidence type="ECO:0000256" key="2">
    <source>
        <dbReference type="ARBA" id="ARBA00023037"/>
    </source>
</evidence>
<dbReference type="InterPro" id="IPR032695">
    <property type="entry name" value="Integrin_dom_sf"/>
</dbReference>
<keyword evidence="6" id="KW-1185">Reference proteome</keyword>
<dbReference type="Gene3D" id="2.60.40.1510">
    <property type="entry name" value="ntegrin, alpha v. Chain A, domain 3"/>
    <property type="match status" value="1"/>
</dbReference>
<proteinExistence type="predicted"/>
<keyword evidence="3" id="KW-0472">Membrane</keyword>
<name>A0A4C1YY25_EUMVA</name>
<reference evidence="5 6" key="1">
    <citation type="journal article" date="2019" name="Commun. Biol.">
        <title>The bagworm genome reveals a unique fibroin gene that provides high tensile strength.</title>
        <authorList>
            <person name="Kono N."/>
            <person name="Nakamura H."/>
            <person name="Ohtoshi R."/>
            <person name="Tomita M."/>
            <person name="Numata K."/>
            <person name="Arakawa K."/>
        </authorList>
    </citation>
    <scope>NUCLEOTIDE SEQUENCE [LARGE SCALE GENOMIC DNA]</scope>
</reference>
<dbReference type="OrthoDB" id="5317514at2759"/>
<gene>
    <name evidence="5" type="ORF">EVAR_60053_1</name>
</gene>
<dbReference type="EMBL" id="BGZK01001435">
    <property type="protein sequence ID" value="GBP79873.1"/>
    <property type="molecule type" value="Genomic_DNA"/>
</dbReference>
<evidence type="ECO:0000256" key="3">
    <source>
        <dbReference type="ARBA" id="ARBA00023136"/>
    </source>
</evidence>
<evidence type="ECO:0000256" key="4">
    <source>
        <dbReference type="ARBA" id="ARBA00023180"/>
    </source>
</evidence>
<evidence type="ECO:0000256" key="1">
    <source>
        <dbReference type="ARBA" id="ARBA00004479"/>
    </source>
</evidence>
<dbReference type="GO" id="GO:0016020">
    <property type="term" value="C:membrane"/>
    <property type="evidence" value="ECO:0007669"/>
    <property type="project" value="UniProtKB-SubCell"/>
</dbReference>
<evidence type="ECO:0000313" key="6">
    <source>
        <dbReference type="Proteomes" id="UP000299102"/>
    </source>
</evidence>
<dbReference type="Proteomes" id="UP000299102">
    <property type="component" value="Unassembled WGS sequence"/>
</dbReference>
<keyword evidence="4" id="KW-0325">Glycoprotein</keyword>
<keyword evidence="2" id="KW-0401">Integrin</keyword>
<dbReference type="AlphaFoldDB" id="A0A4C1YY25"/>
<accession>A0A4C1YY25</accession>
<protein>
    <submittedName>
        <fullName evidence="5">Uncharacterized protein</fullName>
    </submittedName>
</protein>
<evidence type="ECO:0000313" key="5">
    <source>
        <dbReference type="EMBL" id="GBP79873.1"/>
    </source>
</evidence>
<sequence>MYHFDPNWIKIYPGSRVNQTLRVVRSCSTQECIPNLTADFTSSIGEISIASVEACDRQRLCEAHDRPRVPASNVALGYSIADDLQVLYSEGNVTYVLGSTYSEEVSLVIANEGDSAYLACVRITVDGPAARMDCARREMQSGYTCDLPKPFVKGAKFPIRILLDMTTMTNVNRKIGVIVVLDKNCDENNVTQKVLSYDVKPNTKNIAVEG</sequence>
<organism evidence="5 6">
    <name type="scientific">Eumeta variegata</name>
    <name type="common">Bagworm moth</name>
    <name type="synonym">Eumeta japonica</name>
    <dbReference type="NCBI Taxonomy" id="151549"/>
    <lineage>
        <taxon>Eukaryota</taxon>
        <taxon>Metazoa</taxon>
        <taxon>Ecdysozoa</taxon>
        <taxon>Arthropoda</taxon>
        <taxon>Hexapoda</taxon>
        <taxon>Insecta</taxon>
        <taxon>Pterygota</taxon>
        <taxon>Neoptera</taxon>
        <taxon>Endopterygota</taxon>
        <taxon>Lepidoptera</taxon>
        <taxon>Glossata</taxon>
        <taxon>Ditrysia</taxon>
        <taxon>Tineoidea</taxon>
        <taxon>Psychidae</taxon>
        <taxon>Oiketicinae</taxon>
        <taxon>Eumeta</taxon>
    </lineage>
</organism>
<comment type="subcellular location">
    <subcellularLocation>
        <location evidence="1">Membrane</location>
        <topology evidence="1">Single-pass type I membrane protein</topology>
    </subcellularLocation>
</comment>
<dbReference type="GO" id="GO:0007229">
    <property type="term" value="P:integrin-mediated signaling pathway"/>
    <property type="evidence" value="ECO:0007669"/>
    <property type="project" value="UniProtKB-KW"/>
</dbReference>